<name>A0ABQ9HFT3_9NEOP</name>
<protein>
    <submittedName>
        <fullName evidence="2">Uncharacterized protein</fullName>
    </submittedName>
</protein>
<reference evidence="2 3" key="1">
    <citation type="submission" date="2023-02" db="EMBL/GenBank/DDBJ databases">
        <title>LHISI_Scaffold_Assembly.</title>
        <authorList>
            <person name="Stuart O.P."/>
            <person name="Cleave R."/>
            <person name="Magrath M.J.L."/>
            <person name="Mikheyev A.S."/>
        </authorList>
    </citation>
    <scope>NUCLEOTIDE SEQUENCE [LARGE SCALE GENOMIC DNA]</scope>
    <source>
        <strain evidence="2">Daus_M_001</strain>
        <tissue evidence="2">Leg muscle</tissue>
    </source>
</reference>
<evidence type="ECO:0000313" key="3">
    <source>
        <dbReference type="Proteomes" id="UP001159363"/>
    </source>
</evidence>
<dbReference type="EMBL" id="JARBHB010000005">
    <property type="protein sequence ID" value="KAJ8883102.1"/>
    <property type="molecule type" value="Genomic_DNA"/>
</dbReference>
<gene>
    <name evidence="2" type="ORF">PR048_014941</name>
</gene>
<sequence>MADICFICDNSLSDADTVVVVPGLQTLKDASVNRADVHMEHLKNVNTVTIHVQFRKDYIRKSSTLAFKRRRDEDASYSVRALLQPRHVAEDTDILVLLIARNSPNKQIHFLKPCKGKVETKIYSSASIGNYTYCQEHFLLIYQKYLSRKNYPSNVIVDNGILSIDNYRYLTFAKSTRLNTPVKFPSLPPTAAAARQYLYPVYYQLQTWLGNELNSEQWGLVINNNLLESVMTLLPPAPDGGGRGRQTVRQQSYRLCTPPHCDLRQKDVFAHGRLQDPASNTITCSEGSLPSPSWRRCPKRLFEQGRVLAVATGGEGRVKIDPTLPPPPLQTSQRPGPCLGVRRTFQIKASDSLRTRQATEPHQAIDDEPEEQRVAPEVISESKIYDCEHRCSEECDWQARLLDWMRRELTVSGRIHYAYKEGKSCIEACIAAERDWAAIGAMTTSLSVPTAKT</sequence>
<comment type="caution">
    <text evidence="2">The sequence shown here is derived from an EMBL/GenBank/DDBJ whole genome shotgun (WGS) entry which is preliminary data.</text>
</comment>
<feature type="compositionally biased region" description="Basic and acidic residues" evidence="1">
    <location>
        <begin position="352"/>
        <end position="365"/>
    </location>
</feature>
<evidence type="ECO:0000313" key="2">
    <source>
        <dbReference type="EMBL" id="KAJ8883102.1"/>
    </source>
</evidence>
<proteinExistence type="predicted"/>
<keyword evidence="3" id="KW-1185">Reference proteome</keyword>
<dbReference type="Proteomes" id="UP001159363">
    <property type="component" value="Chromosome 4"/>
</dbReference>
<feature type="region of interest" description="Disordered" evidence="1">
    <location>
        <begin position="352"/>
        <end position="371"/>
    </location>
</feature>
<feature type="region of interest" description="Disordered" evidence="1">
    <location>
        <begin position="317"/>
        <end position="336"/>
    </location>
</feature>
<organism evidence="2 3">
    <name type="scientific">Dryococelus australis</name>
    <dbReference type="NCBI Taxonomy" id="614101"/>
    <lineage>
        <taxon>Eukaryota</taxon>
        <taxon>Metazoa</taxon>
        <taxon>Ecdysozoa</taxon>
        <taxon>Arthropoda</taxon>
        <taxon>Hexapoda</taxon>
        <taxon>Insecta</taxon>
        <taxon>Pterygota</taxon>
        <taxon>Neoptera</taxon>
        <taxon>Polyneoptera</taxon>
        <taxon>Phasmatodea</taxon>
        <taxon>Verophasmatodea</taxon>
        <taxon>Anareolatae</taxon>
        <taxon>Phasmatidae</taxon>
        <taxon>Eurycanthinae</taxon>
        <taxon>Dryococelus</taxon>
    </lineage>
</organism>
<accession>A0ABQ9HFT3</accession>
<evidence type="ECO:0000256" key="1">
    <source>
        <dbReference type="SAM" id="MobiDB-lite"/>
    </source>
</evidence>